<dbReference type="Gene3D" id="3.40.33.10">
    <property type="entry name" value="CAP"/>
    <property type="match status" value="1"/>
</dbReference>
<dbReference type="PRINTS" id="PR00837">
    <property type="entry name" value="V5TPXLIKE"/>
</dbReference>
<feature type="domain" description="SCP" evidence="2">
    <location>
        <begin position="79"/>
        <end position="208"/>
    </location>
</feature>
<keyword evidence="1" id="KW-0812">Transmembrane</keyword>
<dbReference type="Pfam" id="PF00188">
    <property type="entry name" value="CAP"/>
    <property type="match status" value="1"/>
</dbReference>
<evidence type="ECO:0000313" key="3">
    <source>
        <dbReference type="Proteomes" id="UP000035681"/>
    </source>
</evidence>
<reference evidence="4" key="1">
    <citation type="submission" date="2024-02" db="UniProtKB">
        <authorList>
            <consortium name="WormBaseParasite"/>
        </authorList>
    </citation>
    <scope>IDENTIFICATION</scope>
</reference>
<evidence type="ECO:0000313" key="4">
    <source>
        <dbReference type="WBParaSite" id="TCONS_00014986.p1"/>
    </source>
</evidence>
<organism evidence="3 4">
    <name type="scientific">Strongyloides stercoralis</name>
    <name type="common">Threadworm</name>
    <dbReference type="NCBI Taxonomy" id="6248"/>
    <lineage>
        <taxon>Eukaryota</taxon>
        <taxon>Metazoa</taxon>
        <taxon>Ecdysozoa</taxon>
        <taxon>Nematoda</taxon>
        <taxon>Chromadorea</taxon>
        <taxon>Rhabditida</taxon>
        <taxon>Tylenchina</taxon>
        <taxon>Panagrolaimomorpha</taxon>
        <taxon>Strongyloidoidea</taxon>
        <taxon>Strongyloididae</taxon>
        <taxon>Strongyloides</taxon>
    </lineage>
</organism>
<dbReference type="PANTHER" id="PTHR10334">
    <property type="entry name" value="CYSTEINE-RICH SECRETORY PROTEIN-RELATED"/>
    <property type="match status" value="1"/>
</dbReference>
<dbReference type="AlphaFoldDB" id="A0AAF5DPE0"/>
<name>A0AAF5DPE0_STRER</name>
<keyword evidence="1" id="KW-0472">Membrane</keyword>
<dbReference type="Proteomes" id="UP000035681">
    <property type="component" value="Unplaced"/>
</dbReference>
<sequence length="222" mass="26432">LNTIFIIFLITFSTFMVDGFSFNYCIKRINGVLKYIYNGQYFNSYDEMTDFIFGRRDRNIRTTTTTLKPVKRIKIDTQKLNEQFLRQVNRVRKIHQVKELKLNKDAVDAAQKWAEKSAQENREMFDYDRKYVTSYQSFDIPDYKNAIKKWYEEEKQHNYDRDTYTNISKHFAMMVWKATTDMGCGFAQGAQKVFVVCKFGPSRDNEIGFKQNVLKPKSKKNI</sequence>
<dbReference type="InterPro" id="IPR014044">
    <property type="entry name" value="CAP_dom"/>
</dbReference>
<dbReference type="WBParaSite" id="TCONS_00014986.p1">
    <property type="protein sequence ID" value="TCONS_00014986.p1"/>
    <property type="gene ID" value="XLOC_010198"/>
</dbReference>
<feature type="transmembrane region" description="Helical" evidence="1">
    <location>
        <begin position="6"/>
        <end position="26"/>
    </location>
</feature>
<dbReference type="InterPro" id="IPR035940">
    <property type="entry name" value="CAP_sf"/>
</dbReference>
<proteinExistence type="predicted"/>
<evidence type="ECO:0000256" key="1">
    <source>
        <dbReference type="SAM" id="Phobius"/>
    </source>
</evidence>
<dbReference type="SMART" id="SM00198">
    <property type="entry name" value="SCP"/>
    <property type="match status" value="1"/>
</dbReference>
<accession>A0AAF5DPE0</accession>
<keyword evidence="1" id="KW-1133">Transmembrane helix</keyword>
<evidence type="ECO:0000259" key="2">
    <source>
        <dbReference type="SMART" id="SM00198"/>
    </source>
</evidence>
<keyword evidence="3" id="KW-1185">Reference proteome</keyword>
<dbReference type="InterPro" id="IPR001283">
    <property type="entry name" value="CRISP-related"/>
</dbReference>
<protein>
    <submittedName>
        <fullName evidence="4">SCP domain-containing protein</fullName>
    </submittedName>
</protein>
<dbReference type="SUPFAM" id="SSF55797">
    <property type="entry name" value="PR-1-like"/>
    <property type="match status" value="1"/>
</dbReference>